<gene>
    <name evidence="2" type="ORF">RCL2_002527100</name>
</gene>
<evidence type="ECO:0000313" key="2">
    <source>
        <dbReference type="EMBL" id="GES98736.1"/>
    </source>
</evidence>
<dbReference type="AlphaFoldDB" id="A0A8H3R0E6"/>
<dbReference type="OrthoDB" id="2413479at2759"/>
<comment type="caution">
    <text evidence="2">The sequence shown here is derived from an EMBL/GenBank/DDBJ whole genome shotgun (WGS) entry which is preliminary data.</text>
</comment>
<organism evidence="2 3">
    <name type="scientific">Rhizophagus clarus</name>
    <dbReference type="NCBI Taxonomy" id="94130"/>
    <lineage>
        <taxon>Eukaryota</taxon>
        <taxon>Fungi</taxon>
        <taxon>Fungi incertae sedis</taxon>
        <taxon>Mucoromycota</taxon>
        <taxon>Glomeromycotina</taxon>
        <taxon>Glomeromycetes</taxon>
        <taxon>Glomerales</taxon>
        <taxon>Glomeraceae</taxon>
        <taxon>Rhizophagus</taxon>
    </lineage>
</organism>
<dbReference type="EMBL" id="BLAL01000274">
    <property type="protein sequence ID" value="GES98736.1"/>
    <property type="molecule type" value="Genomic_DNA"/>
</dbReference>
<accession>A0A8H3R0E6</accession>
<dbReference type="Proteomes" id="UP000615446">
    <property type="component" value="Unassembled WGS sequence"/>
</dbReference>
<protein>
    <submittedName>
        <fullName evidence="2">Uncharacterized protein</fullName>
    </submittedName>
</protein>
<evidence type="ECO:0000313" key="3">
    <source>
        <dbReference type="Proteomes" id="UP000615446"/>
    </source>
</evidence>
<name>A0A8H3R0E6_9GLOM</name>
<reference evidence="2" key="1">
    <citation type="submission" date="2019-10" db="EMBL/GenBank/DDBJ databases">
        <title>Conservation and host-specific expression of non-tandemly repeated heterogenous ribosome RNA gene in arbuscular mycorrhizal fungi.</title>
        <authorList>
            <person name="Maeda T."/>
            <person name="Kobayashi Y."/>
            <person name="Nakagawa T."/>
            <person name="Ezawa T."/>
            <person name="Yamaguchi K."/>
            <person name="Bino T."/>
            <person name="Nishimoto Y."/>
            <person name="Shigenobu S."/>
            <person name="Kawaguchi M."/>
        </authorList>
    </citation>
    <scope>NUCLEOTIDE SEQUENCE</scope>
    <source>
        <strain evidence="2">HR1</strain>
    </source>
</reference>
<evidence type="ECO:0000256" key="1">
    <source>
        <dbReference type="SAM" id="MobiDB-lite"/>
    </source>
</evidence>
<feature type="region of interest" description="Disordered" evidence="1">
    <location>
        <begin position="893"/>
        <end position="917"/>
    </location>
</feature>
<proteinExistence type="predicted"/>
<sequence length="917" mass="106627">MSFKKQTIQLLSLGSLVPTLHYGVYSVNWWTFTDRKIFNEKKQICIPLRLNMRVQLELNKTIFIVRIVSAEDGIKSGYICKSDVASKVYFSASEAVNKTYNNLFNNKTRYSGPSVLGFDNENITQKLLSDVLFCPFKITVDKLIILIIKLGDSNNNMVGYQSSFIFKYQDKQSLFVQKIECKGYCIEVFQKKEKIAYYSDISPTEVWKKTGILKNYDGGILFGIEHSTTINALKIYAKLPICSVNEWDNIEIMIQAFKWYLKRQTTIFDLNWHKFFIEWKEQESNIIEFMVHLKPLYPLNYKFNDRELRAWRLMIKSMGYTNITSYKKEKSKPEFWTCAMNSSSDSTVLLYLFNKNLLNGVYNNEAEFKKENNQLKITIDKFWKCFKEVIKVNKSGLDGKQRILSIIIEKFGFREIQKKLQTSNDLISASTKYSRINGPGCPAKIKLVVTQSCISEIKDREFESFFSDKENVTMSSYRVDPKINLPLLYLKDSKETLWQKFEAAYPDGIKRTSFMARLASGRYVYQKDLGGLCNICNEYCYEVFDTLINFENELIVNEDGTVPHTDTINHCLLYAFGECTQEHKSHCTMCDQLFVLLEHLTVVLPENFQTIIEESRNKLCYFLAHQARKVHLNNQFKAKLLELDDDGAILVCDYKMRILPKSACETKEQFFGKPFDHWSTDTKQDAWFTTSSFDAVFETLDPKPKWIKIFSDNGGHYHNLELMTVVANWDHCSFHQEIRKSRLIDESLHKPTPDISTHTKPNLPWNFPIVQIKDKTNKSILEIGNNTQICPTDISDKFQLENGWALKSNQKYGQRDVGKRITVLVKAYLEGFFLAGNVNKTDRMSAKDMYIELNKLAEEGEIQKDEVLEIKTIEGWITRYSASLRKESAEQRIIGETNKRIENEGGNSKNSRKRQKR</sequence>